<dbReference type="EMBL" id="MU005608">
    <property type="protein sequence ID" value="KAF2678863.1"/>
    <property type="molecule type" value="Genomic_DNA"/>
</dbReference>
<dbReference type="Proteomes" id="UP000799291">
    <property type="component" value="Unassembled WGS sequence"/>
</dbReference>
<organism evidence="2 3">
    <name type="scientific">Lentithecium fluviatile CBS 122367</name>
    <dbReference type="NCBI Taxonomy" id="1168545"/>
    <lineage>
        <taxon>Eukaryota</taxon>
        <taxon>Fungi</taxon>
        <taxon>Dikarya</taxon>
        <taxon>Ascomycota</taxon>
        <taxon>Pezizomycotina</taxon>
        <taxon>Dothideomycetes</taxon>
        <taxon>Pleosporomycetidae</taxon>
        <taxon>Pleosporales</taxon>
        <taxon>Massarineae</taxon>
        <taxon>Lentitheciaceae</taxon>
        <taxon>Lentithecium</taxon>
    </lineage>
</organism>
<evidence type="ECO:0000313" key="2">
    <source>
        <dbReference type="EMBL" id="KAF2678863.1"/>
    </source>
</evidence>
<proteinExistence type="predicted"/>
<name>A0A6G1ILJ6_9PLEO</name>
<accession>A0A6G1ILJ6</accession>
<dbReference type="AlphaFoldDB" id="A0A6G1ILJ6"/>
<evidence type="ECO:0000313" key="3">
    <source>
        <dbReference type="Proteomes" id="UP000799291"/>
    </source>
</evidence>
<keyword evidence="1" id="KW-0732">Signal</keyword>
<evidence type="ECO:0000256" key="1">
    <source>
        <dbReference type="SAM" id="SignalP"/>
    </source>
</evidence>
<keyword evidence="3" id="KW-1185">Reference proteome</keyword>
<protein>
    <submittedName>
        <fullName evidence="2">Uncharacterized protein</fullName>
    </submittedName>
</protein>
<feature type="chain" id="PRO_5026051748" evidence="1">
    <location>
        <begin position="19"/>
        <end position="193"/>
    </location>
</feature>
<gene>
    <name evidence="2" type="ORF">K458DRAFT_394508</name>
</gene>
<feature type="signal peptide" evidence="1">
    <location>
        <begin position="1"/>
        <end position="18"/>
    </location>
</feature>
<sequence>MAVCTLAASFALVAPAQGAWDEYLRASITLGVLEFEHTEVVEHTKGVECAEVVYPTSVPVLVGKAGDGQVAMFWLLNCFLEVEQHYIRVNEATTRDVTTFCARSPGRLKLERKQRMYHSGDVDILQIGSPGYPRLGVDGVLVAVVDMLPGPVESVQVLSVCLTADQEVRIIRYSAMVGMSRVFQLSGEQASLL</sequence>
<reference evidence="2" key="1">
    <citation type="journal article" date="2020" name="Stud. Mycol.">
        <title>101 Dothideomycetes genomes: a test case for predicting lifestyles and emergence of pathogens.</title>
        <authorList>
            <person name="Haridas S."/>
            <person name="Albert R."/>
            <person name="Binder M."/>
            <person name="Bloem J."/>
            <person name="Labutti K."/>
            <person name="Salamov A."/>
            <person name="Andreopoulos B."/>
            <person name="Baker S."/>
            <person name="Barry K."/>
            <person name="Bills G."/>
            <person name="Bluhm B."/>
            <person name="Cannon C."/>
            <person name="Castanera R."/>
            <person name="Culley D."/>
            <person name="Daum C."/>
            <person name="Ezra D."/>
            <person name="Gonzalez J."/>
            <person name="Henrissat B."/>
            <person name="Kuo A."/>
            <person name="Liang C."/>
            <person name="Lipzen A."/>
            <person name="Lutzoni F."/>
            <person name="Magnuson J."/>
            <person name="Mondo S."/>
            <person name="Nolan M."/>
            <person name="Ohm R."/>
            <person name="Pangilinan J."/>
            <person name="Park H.-J."/>
            <person name="Ramirez L."/>
            <person name="Alfaro M."/>
            <person name="Sun H."/>
            <person name="Tritt A."/>
            <person name="Yoshinaga Y."/>
            <person name="Zwiers L.-H."/>
            <person name="Turgeon B."/>
            <person name="Goodwin S."/>
            <person name="Spatafora J."/>
            <person name="Crous P."/>
            <person name="Grigoriev I."/>
        </authorList>
    </citation>
    <scope>NUCLEOTIDE SEQUENCE</scope>
    <source>
        <strain evidence="2">CBS 122367</strain>
    </source>
</reference>